<evidence type="ECO:0000256" key="5">
    <source>
        <dbReference type="SAM" id="MobiDB-lite"/>
    </source>
</evidence>
<dbReference type="SUPFAM" id="SSF57903">
    <property type="entry name" value="FYVE/PHD zinc finger"/>
    <property type="match status" value="1"/>
</dbReference>
<dbReference type="AlphaFoldDB" id="A0AAD5JXI1"/>
<comment type="caution">
    <text evidence="7">The sequence shown here is derived from an EMBL/GenBank/DDBJ whole genome shotgun (WGS) entry which is preliminary data.</text>
</comment>
<dbReference type="Pfam" id="PF01363">
    <property type="entry name" value="FYVE"/>
    <property type="match status" value="1"/>
</dbReference>
<dbReference type="SMART" id="SM00064">
    <property type="entry name" value="FYVE"/>
    <property type="match status" value="1"/>
</dbReference>
<keyword evidence="3" id="KW-0862">Zinc</keyword>
<dbReference type="PANTHER" id="PTHR23164:SF30">
    <property type="entry name" value="EARLY ENDOSOME ANTIGEN 1"/>
    <property type="match status" value="1"/>
</dbReference>
<dbReference type="EMBL" id="JAIXMP010000046">
    <property type="protein sequence ID" value="KAI9246492.1"/>
    <property type="molecule type" value="Genomic_DNA"/>
</dbReference>
<reference evidence="7" key="1">
    <citation type="journal article" date="2022" name="IScience">
        <title>Evolution of zygomycete secretomes and the origins of terrestrial fungal ecologies.</title>
        <authorList>
            <person name="Chang Y."/>
            <person name="Wang Y."/>
            <person name="Mondo S."/>
            <person name="Ahrendt S."/>
            <person name="Andreopoulos W."/>
            <person name="Barry K."/>
            <person name="Beard J."/>
            <person name="Benny G.L."/>
            <person name="Blankenship S."/>
            <person name="Bonito G."/>
            <person name="Cuomo C."/>
            <person name="Desiro A."/>
            <person name="Gervers K.A."/>
            <person name="Hundley H."/>
            <person name="Kuo A."/>
            <person name="LaButti K."/>
            <person name="Lang B.F."/>
            <person name="Lipzen A."/>
            <person name="O'Donnell K."/>
            <person name="Pangilinan J."/>
            <person name="Reynolds N."/>
            <person name="Sandor L."/>
            <person name="Smith M.E."/>
            <person name="Tsang A."/>
            <person name="Grigoriev I.V."/>
            <person name="Stajich J.E."/>
            <person name="Spatafora J.W."/>
        </authorList>
    </citation>
    <scope>NUCLEOTIDE SEQUENCE</scope>
    <source>
        <strain evidence="7">RSA 2281</strain>
    </source>
</reference>
<dbReference type="Gene3D" id="1.25.10.10">
    <property type="entry name" value="Leucine-rich Repeat Variant"/>
    <property type="match status" value="2"/>
</dbReference>
<dbReference type="InterPro" id="IPR011989">
    <property type="entry name" value="ARM-like"/>
</dbReference>
<sequence>MQQLDDRQTFLLPRPVWVNDIDVTHCISCNAAFGPLRRRHHCRHCGNIFCHECSSKSVPLPQLGYGSKPVRVCKGCFEVAYLVTYAIDDDHGLSTQIHGTRGLLELIEKDDEHDLQNVVMYGGIDALIWLCRSSTSVQIHHLTTTILAILAEKESIRPVIITKWALPPLLHLIEFYVYYDTNTRKKKKSSSLSTVQQQQPAEEITPASQEIILEIIINCTHVFYQLSRAGILSQSNIIDDGVLYTLLTLAAYDPAVERQLQEQIVENGSIEDNEQQQQQQEEDGQEETTTTNEQQNENGNNQETEEDEEITAEEIAEQLKDRIRIIQSLAAKAVSAISASVSNQPSVIELIRGTDKFAYLLRSTNGEVRKYMAKTIAYLSLRNDKYKPALLGGDVARALVSIIALLPQYHEVQEKDKKQRKQDLSYFLSRNDVDEDQYNPMNPSAVSHACCALANFATNNESQSNLISQPHLLKYICNVPAALPSHNEVQRHVARCLANFALYGENNAVMLNYSIPSNGNDSNNKNGSSNTRHSYNVLPTLLAMGQSANATPDIQRHIVRAIDNLSSQGKIFFFLLKLYIFKRKR</sequence>
<proteinExistence type="predicted"/>
<dbReference type="GO" id="GO:0008270">
    <property type="term" value="F:zinc ion binding"/>
    <property type="evidence" value="ECO:0007669"/>
    <property type="project" value="UniProtKB-KW"/>
</dbReference>
<dbReference type="PROSITE" id="PS50178">
    <property type="entry name" value="ZF_FYVE"/>
    <property type="match status" value="1"/>
</dbReference>
<evidence type="ECO:0000313" key="7">
    <source>
        <dbReference type="EMBL" id="KAI9246492.1"/>
    </source>
</evidence>
<dbReference type="InterPro" id="IPR013083">
    <property type="entry name" value="Znf_RING/FYVE/PHD"/>
</dbReference>
<evidence type="ECO:0000256" key="3">
    <source>
        <dbReference type="ARBA" id="ARBA00022833"/>
    </source>
</evidence>
<evidence type="ECO:0000256" key="1">
    <source>
        <dbReference type="ARBA" id="ARBA00022723"/>
    </source>
</evidence>
<protein>
    <recommendedName>
        <fullName evidence="6">FYVE-type domain-containing protein</fullName>
    </recommendedName>
</protein>
<evidence type="ECO:0000256" key="2">
    <source>
        <dbReference type="ARBA" id="ARBA00022771"/>
    </source>
</evidence>
<organism evidence="7 8">
    <name type="scientific">Phascolomyces articulosus</name>
    <dbReference type="NCBI Taxonomy" id="60185"/>
    <lineage>
        <taxon>Eukaryota</taxon>
        <taxon>Fungi</taxon>
        <taxon>Fungi incertae sedis</taxon>
        <taxon>Mucoromycota</taxon>
        <taxon>Mucoromycotina</taxon>
        <taxon>Mucoromycetes</taxon>
        <taxon>Mucorales</taxon>
        <taxon>Lichtheimiaceae</taxon>
        <taxon>Phascolomyces</taxon>
    </lineage>
</organism>
<dbReference type="Gene3D" id="3.30.40.10">
    <property type="entry name" value="Zinc/RING finger domain, C3HC4 (zinc finger)"/>
    <property type="match status" value="1"/>
</dbReference>
<keyword evidence="8" id="KW-1185">Reference proteome</keyword>
<accession>A0AAD5JXI1</accession>
<feature type="compositionally biased region" description="Low complexity" evidence="5">
    <location>
        <begin position="287"/>
        <end position="302"/>
    </location>
</feature>
<name>A0AAD5JXI1_9FUNG</name>
<evidence type="ECO:0000259" key="6">
    <source>
        <dbReference type="PROSITE" id="PS50178"/>
    </source>
</evidence>
<dbReference type="InterPro" id="IPR016024">
    <property type="entry name" value="ARM-type_fold"/>
</dbReference>
<feature type="domain" description="FYVE-type" evidence="6">
    <location>
        <begin position="20"/>
        <end position="81"/>
    </location>
</feature>
<gene>
    <name evidence="7" type="ORF">BDA99DRAFT_527036</name>
</gene>
<dbReference type="InterPro" id="IPR000306">
    <property type="entry name" value="Znf_FYVE"/>
</dbReference>
<evidence type="ECO:0000256" key="4">
    <source>
        <dbReference type="PROSITE-ProRule" id="PRU00091"/>
    </source>
</evidence>
<evidence type="ECO:0000313" key="8">
    <source>
        <dbReference type="Proteomes" id="UP001209540"/>
    </source>
</evidence>
<dbReference type="SUPFAM" id="SSF48371">
    <property type="entry name" value="ARM repeat"/>
    <property type="match status" value="1"/>
</dbReference>
<keyword evidence="1" id="KW-0479">Metal-binding</keyword>
<keyword evidence="2 4" id="KW-0863">Zinc-finger</keyword>
<feature type="region of interest" description="Disordered" evidence="5">
    <location>
        <begin position="272"/>
        <end position="310"/>
    </location>
</feature>
<reference evidence="7" key="2">
    <citation type="submission" date="2023-02" db="EMBL/GenBank/DDBJ databases">
        <authorList>
            <consortium name="DOE Joint Genome Institute"/>
            <person name="Mondo S.J."/>
            <person name="Chang Y."/>
            <person name="Wang Y."/>
            <person name="Ahrendt S."/>
            <person name="Andreopoulos W."/>
            <person name="Barry K."/>
            <person name="Beard J."/>
            <person name="Benny G.L."/>
            <person name="Blankenship S."/>
            <person name="Bonito G."/>
            <person name="Cuomo C."/>
            <person name="Desiro A."/>
            <person name="Gervers K.A."/>
            <person name="Hundley H."/>
            <person name="Kuo A."/>
            <person name="LaButti K."/>
            <person name="Lang B.F."/>
            <person name="Lipzen A."/>
            <person name="O'Donnell K."/>
            <person name="Pangilinan J."/>
            <person name="Reynolds N."/>
            <person name="Sandor L."/>
            <person name="Smith M.W."/>
            <person name="Tsang A."/>
            <person name="Grigoriev I.V."/>
            <person name="Stajich J.E."/>
            <person name="Spatafora J.W."/>
        </authorList>
    </citation>
    <scope>NUCLEOTIDE SEQUENCE</scope>
    <source>
        <strain evidence="7">RSA 2281</strain>
    </source>
</reference>
<feature type="compositionally biased region" description="Acidic residues" evidence="5">
    <location>
        <begin position="272"/>
        <end position="286"/>
    </location>
</feature>
<dbReference type="Proteomes" id="UP001209540">
    <property type="component" value="Unassembled WGS sequence"/>
</dbReference>
<dbReference type="InterPro" id="IPR011011">
    <property type="entry name" value="Znf_FYVE_PHD"/>
</dbReference>
<dbReference type="PANTHER" id="PTHR23164">
    <property type="entry name" value="EARLY ENDOSOME ANTIGEN 1"/>
    <property type="match status" value="1"/>
</dbReference>
<dbReference type="InterPro" id="IPR017455">
    <property type="entry name" value="Znf_FYVE-rel"/>
</dbReference>